<keyword evidence="8" id="KW-1185">Reference proteome</keyword>
<dbReference type="InterPro" id="IPR018206">
    <property type="entry name" value="ETF_asu_C_CS"/>
</dbReference>
<evidence type="ECO:0000256" key="5">
    <source>
        <dbReference type="ARBA" id="ARBA00022982"/>
    </source>
</evidence>
<dbReference type="InterPro" id="IPR001308">
    <property type="entry name" value="ETF_a/FixB"/>
</dbReference>
<dbReference type="InterPro" id="IPR033947">
    <property type="entry name" value="ETF_alpha_N"/>
</dbReference>
<dbReference type="Gene3D" id="3.40.50.620">
    <property type="entry name" value="HUPs"/>
    <property type="match status" value="1"/>
</dbReference>
<dbReference type="PANTHER" id="PTHR43153">
    <property type="entry name" value="ELECTRON TRANSFER FLAVOPROTEIN ALPHA"/>
    <property type="match status" value="1"/>
</dbReference>
<evidence type="ECO:0000256" key="4">
    <source>
        <dbReference type="ARBA" id="ARBA00022827"/>
    </source>
</evidence>
<keyword evidence="4" id="KW-0274">FAD</keyword>
<dbReference type="PROSITE" id="PS00696">
    <property type="entry name" value="ETF_ALPHA"/>
    <property type="match status" value="1"/>
</dbReference>
<reference evidence="8" key="1">
    <citation type="journal article" date="2019" name="Int. J. Syst. Evol. Microbiol.">
        <title>The Global Catalogue of Microorganisms (GCM) 10K type strain sequencing project: providing services to taxonomists for standard genome sequencing and annotation.</title>
        <authorList>
            <consortium name="The Broad Institute Genomics Platform"/>
            <consortium name="The Broad Institute Genome Sequencing Center for Infectious Disease"/>
            <person name="Wu L."/>
            <person name="Ma J."/>
        </authorList>
    </citation>
    <scope>NUCLEOTIDE SEQUENCE [LARGE SCALE GENOMIC DNA]</scope>
    <source>
        <strain evidence="8">JCM 1405</strain>
    </source>
</reference>
<dbReference type="SUPFAM" id="SSF52467">
    <property type="entry name" value="DHS-like NAD/FAD-binding domain"/>
    <property type="match status" value="1"/>
</dbReference>
<evidence type="ECO:0000256" key="2">
    <source>
        <dbReference type="ARBA" id="ARBA00022448"/>
    </source>
</evidence>
<dbReference type="SUPFAM" id="SSF52402">
    <property type="entry name" value="Adenine nucleotide alpha hydrolases-like"/>
    <property type="match status" value="1"/>
</dbReference>
<feature type="domain" description="Electron transfer flavoprotein alpha/beta-subunit N-terminal" evidence="6">
    <location>
        <begin position="18"/>
        <end position="207"/>
    </location>
</feature>
<protein>
    <submittedName>
        <fullName evidence="7">Electron transfer flavoprotein subunit alpha/FixB family protein</fullName>
    </submittedName>
</protein>
<proteinExistence type="inferred from homology"/>
<dbReference type="InterPro" id="IPR014729">
    <property type="entry name" value="Rossmann-like_a/b/a_fold"/>
</dbReference>
<keyword evidence="5" id="KW-0249">Electron transport</keyword>
<dbReference type="PIRSF" id="PIRSF000089">
    <property type="entry name" value="Electra_flavoP_a"/>
    <property type="match status" value="1"/>
</dbReference>
<gene>
    <name evidence="7" type="ORF">GCM10008905_18860</name>
</gene>
<name>A0ABP3U5E1_9CLOT</name>
<organism evidence="7 8">
    <name type="scientific">Clostridium malenominatum</name>
    <dbReference type="NCBI Taxonomy" id="1539"/>
    <lineage>
        <taxon>Bacteria</taxon>
        <taxon>Bacillati</taxon>
        <taxon>Bacillota</taxon>
        <taxon>Clostridia</taxon>
        <taxon>Eubacteriales</taxon>
        <taxon>Clostridiaceae</taxon>
        <taxon>Clostridium</taxon>
    </lineage>
</organism>
<dbReference type="Gene3D" id="3.40.50.1220">
    <property type="entry name" value="TPP-binding domain"/>
    <property type="match status" value="1"/>
</dbReference>
<dbReference type="Pfam" id="PF00766">
    <property type="entry name" value="ETF_alpha"/>
    <property type="match status" value="1"/>
</dbReference>
<dbReference type="PANTHER" id="PTHR43153:SF1">
    <property type="entry name" value="ELECTRON TRANSFER FLAVOPROTEIN SUBUNIT ALPHA, MITOCHONDRIAL"/>
    <property type="match status" value="1"/>
</dbReference>
<evidence type="ECO:0000256" key="1">
    <source>
        <dbReference type="ARBA" id="ARBA00005817"/>
    </source>
</evidence>
<dbReference type="InterPro" id="IPR029035">
    <property type="entry name" value="DHS-like_NAD/FAD-binding_dom"/>
</dbReference>
<comment type="similarity">
    <text evidence="1">Belongs to the ETF alpha-subunit/FixB family.</text>
</comment>
<dbReference type="Pfam" id="PF01012">
    <property type="entry name" value="ETF"/>
    <property type="match status" value="1"/>
</dbReference>
<evidence type="ECO:0000256" key="3">
    <source>
        <dbReference type="ARBA" id="ARBA00022630"/>
    </source>
</evidence>
<comment type="caution">
    <text evidence="7">The sequence shown here is derived from an EMBL/GenBank/DDBJ whole genome shotgun (WGS) entry which is preliminary data.</text>
</comment>
<sequence length="340" mass="36917">MTRSKVNTGININDYKGIWILAEQREGKIHPVSLELLGIGRSLADKLNVELTAILLGYDMKNSAKELIKYGADRVIFNEHKLLHTYTTDLYTTVISDLILERKPEAFLIGATTIGRDLAPRLVGRVGTGLTADCTKLDVDETDGKILQTRPAFGGNLMATIVCKDNRPQMSTIRPGVMEKSPYSPNKEGYIEVLNPLLKEEDIRAKVIEIVKEAKEKVSLIDAKIIVSGGRGLGNKEGFELLQKLANKLGGVVGSSRAAVDNGWIDPSHQVGQTGTTVRPSLYIACGISGAIQHLAGMSEAECIVAINKNSDAPIFKVANYSIVGDLHEIIPSIIESIDN</sequence>
<evidence type="ECO:0000313" key="8">
    <source>
        <dbReference type="Proteomes" id="UP001500339"/>
    </source>
</evidence>
<dbReference type="InterPro" id="IPR014730">
    <property type="entry name" value="ETF_a/b_N"/>
</dbReference>
<dbReference type="EMBL" id="BAAACF010000001">
    <property type="protein sequence ID" value="GAA0724625.1"/>
    <property type="molecule type" value="Genomic_DNA"/>
</dbReference>
<evidence type="ECO:0000259" key="6">
    <source>
        <dbReference type="SMART" id="SM00893"/>
    </source>
</evidence>
<accession>A0ABP3U5E1</accession>
<dbReference type="RefSeq" id="WP_343769103.1">
    <property type="nucleotide sequence ID" value="NZ_BAAACF010000001.1"/>
</dbReference>
<dbReference type="SMART" id="SM00893">
    <property type="entry name" value="ETF"/>
    <property type="match status" value="1"/>
</dbReference>
<evidence type="ECO:0000313" key="7">
    <source>
        <dbReference type="EMBL" id="GAA0724625.1"/>
    </source>
</evidence>
<dbReference type="InterPro" id="IPR014731">
    <property type="entry name" value="ETF_asu_C"/>
</dbReference>
<keyword evidence="2" id="KW-0813">Transport</keyword>
<dbReference type="CDD" id="cd01715">
    <property type="entry name" value="ETF_alpha"/>
    <property type="match status" value="1"/>
</dbReference>
<dbReference type="Proteomes" id="UP001500339">
    <property type="component" value="Unassembled WGS sequence"/>
</dbReference>
<keyword evidence="3" id="KW-0285">Flavoprotein</keyword>